<dbReference type="Proteomes" id="UP000308197">
    <property type="component" value="Unassembled WGS sequence"/>
</dbReference>
<proteinExistence type="predicted"/>
<gene>
    <name evidence="3" type="ORF">K466DRAFT_506106</name>
</gene>
<sequence>MGKWTAFNGFSPLKKAAVLSNLRKARSAQENKENLPTSTLAASSTSGVVPTTAFPSEPSNPELQQALKAAQAQLAVVEGQVSSYKREIYNTHRREVRARNSKTELKHELEEAREQTAVLEQHIASLEGDVREVEEARARANRDVSRLQERNSVLDARNEALIKRVKRAPSQAARAVQKAVKGAVHRATTFTLKEQGIISEDSRDLVHSLTSAGVPRDKIPETISTVVKAAGLTVKGSMSTRSVGRINLEGGILSDLQTMEDMKDADGITLSSDGTGIKHIQHEARHAYINKGSTHTRHFLGVTTAPSHTSEEQLRGWIDALESLCTTWNASPRGQQEPLSVADILSKIKGMNTDHAEDQKKLVRLFMELKVRTDRERRGQRAILEGALAEFEPFAAEETADTIRKAGGLSRWEQLPGAERAAHVHEATRRATVRFGETRFAALSEEEKRAADLFVWAGCCMHKELNSVKGGAAALASFWKDNDLPPSTCVRRQRNYSIKKVCPDESADRATEVSQGGAVKLTSLAGALFRHKDEKKGQQDTVRIFFEAAEALLVYLPLYREFLEVVRDKKDSRTWTNLEQNVYSGLHDDSTLTELCVLALYSQAISHPYMRAVRGPDQLSANILDQGPLHERVKAHCRRIIENPDLLLSPDATYTTGSLDGQLWDRPEVHYTVLRMAPTLPHLRGALVAFFTGALETWKRFSVEFASDGLIASLSPAERESAWGRTTNDDNEGALGHARVRDRQAPRETRHQYNARQKGKVNDIAGHAKRKHNDVTKEYVRKRARVLDASGLAKKDRAAIAAHDRQLVKDKRTRDKQREAKQQEKTRVLDGLTLLLDTEDIRARAKAITNSDLDQQLDWHRRNEGKDTQMLAKSRYSKKAEKVEALCAAVDRYCAFQQLPEGLENGGQVQEAMESVVLENNGENLAENPDSE</sequence>
<name>A0A5C3P059_9APHY</name>
<feature type="region of interest" description="Disordered" evidence="2">
    <location>
        <begin position="28"/>
        <end position="59"/>
    </location>
</feature>
<feature type="region of interest" description="Disordered" evidence="2">
    <location>
        <begin position="722"/>
        <end position="756"/>
    </location>
</feature>
<organism evidence="3 4">
    <name type="scientific">Polyporus arcularius HHB13444</name>
    <dbReference type="NCBI Taxonomy" id="1314778"/>
    <lineage>
        <taxon>Eukaryota</taxon>
        <taxon>Fungi</taxon>
        <taxon>Dikarya</taxon>
        <taxon>Basidiomycota</taxon>
        <taxon>Agaricomycotina</taxon>
        <taxon>Agaricomycetes</taxon>
        <taxon>Polyporales</taxon>
        <taxon>Polyporaceae</taxon>
        <taxon>Polyporus</taxon>
    </lineage>
</organism>
<evidence type="ECO:0000313" key="3">
    <source>
        <dbReference type="EMBL" id="TFK79123.1"/>
    </source>
</evidence>
<reference evidence="3 4" key="1">
    <citation type="journal article" date="2019" name="Nat. Ecol. Evol.">
        <title>Megaphylogeny resolves global patterns of mushroom evolution.</title>
        <authorList>
            <person name="Varga T."/>
            <person name="Krizsan K."/>
            <person name="Foldi C."/>
            <person name="Dima B."/>
            <person name="Sanchez-Garcia M."/>
            <person name="Sanchez-Ramirez S."/>
            <person name="Szollosi G.J."/>
            <person name="Szarkandi J.G."/>
            <person name="Papp V."/>
            <person name="Albert L."/>
            <person name="Andreopoulos W."/>
            <person name="Angelini C."/>
            <person name="Antonin V."/>
            <person name="Barry K.W."/>
            <person name="Bougher N.L."/>
            <person name="Buchanan P."/>
            <person name="Buyck B."/>
            <person name="Bense V."/>
            <person name="Catcheside P."/>
            <person name="Chovatia M."/>
            <person name="Cooper J."/>
            <person name="Damon W."/>
            <person name="Desjardin D."/>
            <person name="Finy P."/>
            <person name="Geml J."/>
            <person name="Haridas S."/>
            <person name="Hughes K."/>
            <person name="Justo A."/>
            <person name="Karasinski D."/>
            <person name="Kautmanova I."/>
            <person name="Kiss B."/>
            <person name="Kocsube S."/>
            <person name="Kotiranta H."/>
            <person name="LaButti K.M."/>
            <person name="Lechner B.E."/>
            <person name="Liimatainen K."/>
            <person name="Lipzen A."/>
            <person name="Lukacs Z."/>
            <person name="Mihaltcheva S."/>
            <person name="Morgado L.N."/>
            <person name="Niskanen T."/>
            <person name="Noordeloos M.E."/>
            <person name="Ohm R.A."/>
            <person name="Ortiz-Santana B."/>
            <person name="Ovrebo C."/>
            <person name="Racz N."/>
            <person name="Riley R."/>
            <person name="Savchenko A."/>
            <person name="Shiryaev A."/>
            <person name="Soop K."/>
            <person name="Spirin V."/>
            <person name="Szebenyi C."/>
            <person name="Tomsovsky M."/>
            <person name="Tulloss R.E."/>
            <person name="Uehling J."/>
            <person name="Grigoriev I.V."/>
            <person name="Vagvolgyi C."/>
            <person name="Papp T."/>
            <person name="Martin F.M."/>
            <person name="Miettinen O."/>
            <person name="Hibbett D.S."/>
            <person name="Nagy L.G."/>
        </authorList>
    </citation>
    <scope>NUCLEOTIDE SEQUENCE [LARGE SCALE GENOMIC DNA]</scope>
    <source>
        <strain evidence="3 4">HHB13444</strain>
    </source>
</reference>
<feature type="compositionally biased region" description="Basic and acidic residues" evidence="2">
    <location>
        <begin position="739"/>
        <end position="751"/>
    </location>
</feature>
<dbReference type="AlphaFoldDB" id="A0A5C3P059"/>
<evidence type="ECO:0000313" key="4">
    <source>
        <dbReference type="Proteomes" id="UP000308197"/>
    </source>
</evidence>
<feature type="compositionally biased region" description="Low complexity" evidence="2">
    <location>
        <begin position="37"/>
        <end position="46"/>
    </location>
</feature>
<keyword evidence="1" id="KW-0175">Coiled coil</keyword>
<protein>
    <submittedName>
        <fullName evidence="3">Uncharacterized protein</fullName>
    </submittedName>
</protein>
<feature type="coiled-coil region" evidence="1">
    <location>
        <begin position="60"/>
        <end position="164"/>
    </location>
</feature>
<evidence type="ECO:0000256" key="1">
    <source>
        <dbReference type="SAM" id="Coils"/>
    </source>
</evidence>
<keyword evidence="4" id="KW-1185">Reference proteome</keyword>
<feature type="compositionally biased region" description="Polar residues" evidence="2">
    <location>
        <begin position="47"/>
        <end position="59"/>
    </location>
</feature>
<dbReference type="Gene3D" id="1.10.287.1490">
    <property type="match status" value="1"/>
</dbReference>
<dbReference type="EMBL" id="ML212158">
    <property type="protein sequence ID" value="TFK79123.1"/>
    <property type="molecule type" value="Genomic_DNA"/>
</dbReference>
<evidence type="ECO:0000256" key="2">
    <source>
        <dbReference type="SAM" id="MobiDB-lite"/>
    </source>
</evidence>
<dbReference type="InParanoid" id="A0A5C3P059"/>
<accession>A0A5C3P059</accession>